<name>A0A7I9VKZ7_9BACT</name>
<sequence>MAALCAPLVLAAAAEPAAPPPGQASGPAVCALELGAERTTASSVCTGCHDGALGGSFEHGGHRVEIAYAPYPAGLRPKPEERKVNVVLPGGRITCMTCHDARSALPSHLAAPTGGPVEQRLCVACHLFD</sequence>
<reference evidence="2" key="1">
    <citation type="journal article" date="2020" name="Appl. Environ. Microbiol.">
        <title>Diazotrophic Anaeromyxobacter Isolates from Soils.</title>
        <authorList>
            <person name="Masuda Y."/>
            <person name="Yamanaka H."/>
            <person name="Xu Z.X."/>
            <person name="Shiratori Y."/>
            <person name="Aono T."/>
            <person name="Amachi S."/>
            <person name="Senoo K."/>
            <person name="Itoh H."/>
        </authorList>
    </citation>
    <scope>NUCLEOTIDE SEQUENCE [LARGE SCALE GENOMIC DNA]</scope>
    <source>
        <strain evidence="2">R267</strain>
    </source>
</reference>
<gene>
    <name evidence="1" type="ORF">AMYX_18120</name>
</gene>
<dbReference type="AlphaFoldDB" id="A0A7I9VKZ7"/>
<organism evidence="1 2">
    <name type="scientific">Anaeromyxobacter diazotrophicus</name>
    <dbReference type="NCBI Taxonomy" id="2590199"/>
    <lineage>
        <taxon>Bacteria</taxon>
        <taxon>Pseudomonadati</taxon>
        <taxon>Myxococcota</taxon>
        <taxon>Myxococcia</taxon>
        <taxon>Myxococcales</taxon>
        <taxon>Cystobacterineae</taxon>
        <taxon>Anaeromyxobacteraceae</taxon>
        <taxon>Anaeromyxobacter</taxon>
    </lineage>
</organism>
<dbReference type="SUPFAM" id="SSF48695">
    <property type="entry name" value="Multiheme cytochromes"/>
    <property type="match status" value="1"/>
</dbReference>
<protein>
    <recommendedName>
        <fullName evidence="3">Doubled CXXCH motif domain-containing protein</fullName>
    </recommendedName>
</protein>
<accession>A0A7I9VKZ7</accession>
<evidence type="ECO:0000313" key="2">
    <source>
        <dbReference type="Proteomes" id="UP000503640"/>
    </source>
</evidence>
<comment type="caution">
    <text evidence="1">The sequence shown here is derived from an EMBL/GenBank/DDBJ whole genome shotgun (WGS) entry which is preliminary data.</text>
</comment>
<evidence type="ECO:0000313" key="1">
    <source>
        <dbReference type="EMBL" id="GEJ57071.1"/>
    </source>
</evidence>
<proteinExistence type="predicted"/>
<evidence type="ECO:0008006" key="3">
    <source>
        <dbReference type="Google" id="ProtNLM"/>
    </source>
</evidence>
<dbReference type="EMBL" id="BJTG01000004">
    <property type="protein sequence ID" value="GEJ57071.1"/>
    <property type="molecule type" value="Genomic_DNA"/>
</dbReference>
<keyword evidence="2" id="KW-1185">Reference proteome</keyword>
<dbReference type="InterPro" id="IPR036280">
    <property type="entry name" value="Multihaem_cyt_sf"/>
</dbReference>
<dbReference type="Proteomes" id="UP000503640">
    <property type="component" value="Unassembled WGS sequence"/>
</dbReference>